<dbReference type="Pfam" id="PF02911">
    <property type="entry name" value="Formyl_trans_C"/>
    <property type="match status" value="1"/>
</dbReference>
<organism evidence="3 4">
    <name type="scientific">Ornithinimicrobium kibberense</name>
    <dbReference type="NCBI Taxonomy" id="282060"/>
    <lineage>
        <taxon>Bacteria</taxon>
        <taxon>Bacillati</taxon>
        <taxon>Actinomycetota</taxon>
        <taxon>Actinomycetes</taxon>
        <taxon>Micrococcales</taxon>
        <taxon>Ornithinimicrobiaceae</taxon>
        <taxon>Ornithinimicrobium</taxon>
    </lineage>
</organism>
<dbReference type="SUPFAM" id="SSF53328">
    <property type="entry name" value="Formyltransferase"/>
    <property type="match status" value="1"/>
</dbReference>
<evidence type="ECO:0000259" key="2">
    <source>
        <dbReference type="Pfam" id="PF02911"/>
    </source>
</evidence>
<dbReference type="SUPFAM" id="SSF50486">
    <property type="entry name" value="FMT C-terminal domain-like"/>
    <property type="match status" value="1"/>
</dbReference>
<feature type="domain" description="Formyl transferase C-terminal" evidence="2">
    <location>
        <begin position="204"/>
        <end position="285"/>
    </location>
</feature>
<evidence type="ECO:0000313" key="4">
    <source>
        <dbReference type="Proteomes" id="UP001589613"/>
    </source>
</evidence>
<dbReference type="GO" id="GO:0004479">
    <property type="term" value="F:methionyl-tRNA formyltransferase activity"/>
    <property type="evidence" value="ECO:0007669"/>
    <property type="project" value="UniProtKB-EC"/>
</dbReference>
<dbReference type="InterPro" id="IPR005793">
    <property type="entry name" value="Formyl_trans_C"/>
</dbReference>
<feature type="domain" description="Formyl transferase N-terminal" evidence="1">
    <location>
        <begin position="73"/>
        <end position="176"/>
    </location>
</feature>
<keyword evidence="3" id="KW-0808">Transferase</keyword>
<gene>
    <name evidence="3" type="ORF">ACFFN0_15960</name>
</gene>
<protein>
    <submittedName>
        <fullName evidence="3">Methionyl-tRNA formyltransferase</fullName>
        <ecNumber evidence="3">2.1.2.9</ecNumber>
    </submittedName>
</protein>
<name>A0ABV5V6T1_9MICO</name>
<dbReference type="PANTHER" id="PTHR11138">
    <property type="entry name" value="METHIONYL-TRNA FORMYLTRANSFERASE"/>
    <property type="match status" value="1"/>
</dbReference>
<comment type="caution">
    <text evidence="3">The sequence shown here is derived from an EMBL/GenBank/DDBJ whole genome shotgun (WGS) entry which is preliminary data.</text>
</comment>
<dbReference type="InterPro" id="IPR011034">
    <property type="entry name" value="Formyl_transferase-like_C_sf"/>
</dbReference>
<dbReference type="InterPro" id="IPR002376">
    <property type="entry name" value="Formyl_transf_N"/>
</dbReference>
<dbReference type="EMBL" id="JBHMAX010000059">
    <property type="protein sequence ID" value="MFB9733539.1"/>
    <property type="molecule type" value="Genomic_DNA"/>
</dbReference>
<sequence>MSQPSATLFLGGAVGICALKAVADSQFRIDTVILDRPHAHEDPGDWDRIKRLCVRLGISIISNSADALDAWQRTTSSQYLMSFGYRRMISRELRNAVSKGSLGTHFAPLPRYRGFAPLHWAIINGEPEWAISLFILQDEVDSGPIVASSPILIGPRDDINTLYSKSLKVLKDLLDEVLPHLDKAIATAIPQNEDLATYGCARNPSDSRVDWRDSSARIDRLVRAVAPPFPGAFCFLEGTKIVLVECEPVAGPIFEGHVPGRVGRISSKGVEVLCGLGEALLIRTILVDGVLKPAHDVIRSPRQTLT</sequence>
<evidence type="ECO:0000313" key="3">
    <source>
        <dbReference type="EMBL" id="MFB9733539.1"/>
    </source>
</evidence>
<evidence type="ECO:0000259" key="1">
    <source>
        <dbReference type="Pfam" id="PF00551"/>
    </source>
</evidence>
<dbReference type="Pfam" id="PF00551">
    <property type="entry name" value="Formyl_trans_N"/>
    <property type="match status" value="1"/>
</dbReference>
<dbReference type="PANTHER" id="PTHR11138:SF5">
    <property type="entry name" value="METHIONYL-TRNA FORMYLTRANSFERASE, MITOCHONDRIAL"/>
    <property type="match status" value="1"/>
</dbReference>
<dbReference type="InterPro" id="IPR036477">
    <property type="entry name" value="Formyl_transf_N_sf"/>
</dbReference>
<dbReference type="EC" id="2.1.2.9" evidence="3"/>
<dbReference type="RefSeq" id="WP_141337175.1">
    <property type="nucleotide sequence ID" value="NZ_JBHMAX010000059.1"/>
</dbReference>
<dbReference type="Gene3D" id="3.40.50.12230">
    <property type="match status" value="1"/>
</dbReference>
<reference evidence="3 4" key="1">
    <citation type="submission" date="2024-09" db="EMBL/GenBank/DDBJ databases">
        <authorList>
            <person name="Sun Q."/>
            <person name="Mori K."/>
        </authorList>
    </citation>
    <scope>NUCLEOTIDE SEQUENCE [LARGE SCALE GENOMIC DNA]</scope>
    <source>
        <strain evidence="3 4">JCM 12763</strain>
    </source>
</reference>
<dbReference type="Proteomes" id="UP001589613">
    <property type="component" value="Unassembled WGS sequence"/>
</dbReference>
<keyword evidence="4" id="KW-1185">Reference proteome</keyword>
<accession>A0ABV5V6T1</accession>
<proteinExistence type="predicted"/>